<reference evidence="2 3" key="1">
    <citation type="journal article" date="2018" name="Elife">
        <title>Functional genomics of lipid metabolism in the oleaginous yeast Rhodosporidium toruloides.</title>
        <authorList>
            <person name="Coradetti S.T."/>
            <person name="Pinel D."/>
            <person name="Geiselman G."/>
            <person name="Ito M."/>
            <person name="Mondo S."/>
            <person name="Reilly M.C."/>
            <person name="Cheng Y.F."/>
            <person name="Bauer S."/>
            <person name="Grigoriev I."/>
            <person name="Gladden J.M."/>
            <person name="Simmons B.A."/>
            <person name="Brem R."/>
            <person name="Arkin A.P."/>
            <person name="Skerker J.M."/>
        </authorList>
    </citation>
    <scope>NUCLEOTIDE SEQUENCE [LARGE SCALE GENOMIC DNA]</scope>
    <source>
        <strain evidence="2 3">NBRC 0880</strain>
    </source>
</reference>
<sequence>GLASSSSLRPSTLAQQPAFDNNEGRDLQLLGLQDLPWKGQALRPPRLEDLPLRLVEGGVALPPAQEPAQDRVDRRLPPRQQEGCHGGGREEALAQDGQAPAWCCWCRRRRHPCQAQPEPPGSRCAACRRPRAGQGRQEGEGVEEGQEPGQQGPPGRKGLARSGWKGRRSLRPLISLETRWWTLRCATVVETL</sequence>
<protein>
    <submittedName>
        <fullName evidence="2">Uncharacterized protein</fullName>
    </submittedName>
</protein>
<organism evidence="2 3">
    <name type="scientific">Rhodotorula toruloides</name>
    <name type="common">Yeast</name>
    <name type="synonym">Rhodosporidium toruloides</name>
    <dbReference type="NCBI Taxonomy" id="5286"/>
    <lineage>
        <taxon>Eukaryota</taxon>
        <taxon>Fungi</taxon>
        <taxon>Dikarya</taxon>
        <taxon>Basidiomycota</taxon>
        <taxon>Pucciniomycotina</taxon>
        <taxon>Microbotryomycetes</taxon>
        <taxon>Sporidiobolales</taxon>
        <taxon>Sporidiobolaceae</taxon>
        <taxon>Rhodotorula</taxon>
    </lineage>
</organism>
<comment type="caution">
    <text evidence="2">The sequence shown here is derived from an EMBL/GenBank/DDBJ whole genome shotgun (WGS) entry which is preliminary data.</text>
</comment>
<feature type="non-terminal residue" evidence="2">
    <location>
        <position position="1"/>
    </location>
</feature>
<gene>
    <name evidence="2" type="ORF">AAT19DRAFT_9577</name>
</gene>
<dbReference type="EMBL" id="LCTV02000010">
    <property type="protein sequence ID" value="PRQ72238.1"/>
    <property type="molecule type" value="Genomic_DNA"/>
</dbReference>
<dbReference type="Proteomes" id="UP000239560">
    <property type="component" value="Unassembled WGS sequence"/>
</dbReference>
<feature type="region of interest" description="Disordered" evidence="1">
    <location>
        <begin position="113"/>
        <end position="164"/>
    </location>
</feature>
<name>A0A2T0A2J6_RHOTO</name>
<feature type="region of interest" description="Disordered" evidence="1">
    <location>
        <begin position="1"/>
        <end position="25"/>
    </location>
</feature>
<evidence type="ECO:0000313" key="2">
    <source>
        <dbReference type="EMBL" id="PRQ72238.1"/>
    </source>
</evidence>
<feature type="non-terminal residue" evidence="2">
    <location>
        <position position="192"/>
    </location>
</feature>
<feature type="region of interest" description="Disordered" evidence="1">
    <location>
        <begin position="61"/>
        <end position="96"/>
    </location>
</feature>
<evidence type="ECO:0000313" key="3">
    <source>
        <dbReference type="Proteomes" id="UP000239560"/>
    </source>
</evidence>
<proteinExistence type="predicted"/>
<feature type="compositionally biased region" description="Polar residues" evidence="1">
    <location>
        <begin position="1"/>
        <end position="19"/>
    </location>
</feature>
<accession>A0A2T0A2J6</accession>
<evidence type="ECO:0000256" key="1">
    <source>
        <dbReference type="SAM" id="MobiDB-lite"/>
    </source>
</evidence>
<feature type="compositionally biased region" description="Low complexity" evidence="1">
    <location>
        <begin position="147"/>
        <end position="156"/>
    </location>
</feature>
<dbReference type="AlphaFoldDB" id="A0A2T0A2J6"/>